<feature type="compositionally biased region" description="Low complexity" evidence="1">
    <location>
        <begin position="181"/>
        <end position="206"/>
    </location>
</feature>
<feature type="region of interest" description="Disordered" evidence="1">
    <location>
        <begin position="174"/>
        <end position="221"/>
    </location>
</feature>
<reference evidence="2" key="2">
    <citation type="submission" date="2023-03" db="EMBL/GenBank/DDBJ databases">
        <authorList>
            <person name="Inwood S.N."/>
            <person name="Skelly J.G."/>
            <person name="Guhlin J."/>
            <person name="Harrop T.W.R."/>
            <person name="Goldson S.G."/>
            <person name="Dearden P.K."/>
        </authorList>
    </citation>
    <scope>NUCLEOTIDE SEQUENCE</scope>
    <source>
        <strain evidence="2">Lincoln</strain>
        <tissue evidence="2">Whole body</tissue>
    </source>
</reference>
<accession>A0AA39G398</accession>
<protein>
    <submittedName>
        <fullName evidence="2">Uncharacterized protein</fullName>
    </submittedName>
</protein>
<comment type="caution">
    <text evidence="2">The sequence shown here is derived from an EMBL/GenBank/DDBJ whole genome shotgun (WGS) entry which is preliminary data.</text>
</comment>
<proteinExistence type="predicted"/>
<dbReference type="AlphaFoldDB" id="A0AA39G398"/>
<sequence>MDDFYRDRSATIEMTSRNVELLNRRNAQPEKRHSATSTAMTEFERTTNQTIEYTDKPTQILTSSPKFVKLHENGDNLILKSRGAVPRRSGSCSSSSSSSTRSSLEQGLSHSRSSPPKTNSIELSPRNENRTSLPELENIKRTSNSSSPRSKVSSPAQTENSWTKFGCSQTDILINNRLRRTSSSDSRSSSMSSTSKISTSSSSSISPRYSPIENKKASPCVSPQPGIEGLTLVQRTEIVLRVNATTSDVASQTEIIDDDDESILSKDLIKNQILPVPRRKLPEEIECEELSRDLASQLEPNDKLVDILARMQHQRECKRKRAVDPSVERARPAVKHYRHQTHALF</sequence>
<dbReference type="Proteomes" id="UP001168972">
    <property type="component" value="Unassembled WGS sequence"/>
</dbReference>
<name>A0AA39G398_MICHY</name>
<evidence type="ECO:0000256" key="1">
    <source>
        <dbReference type="SAM" id="MobiDB-lite"/>
    </source>
</evidence>
<keyword evidence="3" id="KW-1185">Reference proteome</keyword>
<feature type="compositionally biased region" description="Low complexity" evidence="1">
    <location>
        <begin position="87"/>
        <end position="103"/>
    </location>
</feature>
<feature type="compositionally biased region" description="Polar residues" evidence="1">
    <location>
        <begin position="104"/>
        <end position="122"/>
    </location>
</feature>
<feature type="compositionally biased region" description="Polar residues" evidence="1">
    <location>
        <begin position="35"/>
        <end position="58"/>
    </location>
</feature>
<feature type="region of interest" description="Disordered" evidence="1">
    <location>
        <begin position="23"/>
        <end position="58"/>
    </location>
</feature>
<organism evidence="2 3">
    <name type="scientific">Microctonus hyperodae</name>
    <name type="common">Parasitoid wasp</name>
    <dbReference type="NCBI Taxonomy" id="165561"/>
    <lineage>
        <taxon>Eukaryota</taxon>
        <taxon>Metazoa</taxon>
        <taxon>Ecdysozoa</taxon>
        <taxon>Arthropoda</taxon>
        <taxon>Hexapoda</taxon>
        <taxon>Insecta</taxon>
        <taxon>Pterygota</taxon>
        <taxon>Neoptera</taxon>
        <taxon>Endopterygota</taxon>
        <taxon>Hymenoptera</taxon>
        <taxon>Apocrita</taxon>
        <taxon>Ichneumonoidea</taxon>
        <taxon>Braconidae</taxon>
        <taxon>Euphorinae</taxon>
        <taxon>Microctonus</taxon>
    </lineage>
</organism>
<dbReference type="EMBL" id="JAQQBR010000002">
    <property type="protein sequence ID" value="KAK0180543.1"/>
    <property type="molecule type" value="Genomic_DNA"/>
</dbReference>
<feature type="region of interest" description="Disordered" evidence="1">
    <location>
        <begin position="78"/>
        <end position="162"/>
    </location>
</feature>
<gene>
    <name evidence="2" type="ORF">PV327_002911</name>
</gene>
<reference evidence="2" key="1">
    <citation type="journal article" date="2023" name="bioRxiv">
        <title>Scaffold-level genome assemblies of two parasitoid biocontrol wasps reveal the parthenogenesis mechanism and an associated novel virus.</title>
        <authorList>
            <person name="Inwood S."/>
            <person name="Skelly J."/>
            <person name="Guhlin J."/>
            <person name="Harrop T."/>
            <person name="Goldson S."/>
            <person name="Dearden P."/>
        </authorList>
    </citation>
    <scope>NUCLEOTIDE SEQUENCE</scope>
    <source>
        <strain evidence="2">Lincoln</strain>
        <tissue evidence="2">Whole body</tissue>
    </source>
</reference>
<evidence type="ECO:0000313" key="3">
    <source>
        <dbReference type="Proteomes" id="UP001168972"/>
    </source>
</evidence>
<evidence type="ECO:0000313" key="2">
    <source>
        <dbReference type="EMBL" id="KAK0180543.1"/>
    </source>
</evidence>
<feature type="compositionally biased region" description="Low complexity" evidence="1">
    <location>
        <begin position="143"/>
        <end position="154"/>
    </location>
</feature>